<dbReference type="EMBL" id="CAJJDN010000131">
    <property type="protein sequence ID" value="CAD8121333.1"/>
    <property type="molecule type" value="Genomic_DNA"/>
</dbReference>
<proteinExistence type="predicted"/>
<name>A0A8S1R1V1_9CILI</name>
<dbReference type="OrthoDB" id="297266at2759"/>
<dbReference type="Proteomes" id="UP000692954">
    <property type="component" value="Unassembled WGS sequence"/>
</dbReference>
<evidence type="ECO:0000313" key="1">
    <source>
        <dbReference type="EMBL" id="CAD8121333.1"/>
    </source>
</evidence>
<keyword evidence="2" id="KW-1185">Reference proteome</keyword>
<dbReference type="AlphaFoldDB" id="A0A8S1R1V1"/>
<evidence type="ECO:0000313" key="2">
    <source>
        <dbReference type="Proteomes" id="UP000692954"/>
    </source>
</evidence>
<comment type="caution">
    <text evidence="1">The sequence shown here is derived from an EMBL/GenBank/DDBJ whole genome shotgun (WGS) entry which is preliminary data.</text>
</comment>
<accession>A0A8S1R1V1</accession>
<sequence length="377" mass="44384">MKQQTHQSNVLQLAAQSSERIQKYINSNHNSSFVKSIKSGSIPLLNPELHEFVNRTHDPNPPIYNKRYKLGKIRAQEAQDEFNNGHLKADPYNNLPKNMRDEIQAAEKMPMRYGKNPRTENERLQEKLENSSIIDHSCRNVTMISKPNWKATIKQRWMSQETFKSQSANFKSKYAWNTIPYRHPEDNNIYLESDISQIEFKKLRPEVLEKQGKLPFNPVIKKNPYTIYSTSIRTYKQDEAYGIQEKTMFSKNSQLKHYKSALVSTKSVDHIMPYNHSNNIQAIKNIFPNAEKQYLKSTEQLGGELTQKLQISQKDEFQKLRQDQPSPIHEYPQPDDFNNTHFEKTNFPIRQIHKPFKPYTQDEAKQIVDKYFIKSNF</sequence>
<gene>
    <name evidence="1" type="ORF">PSON_ATCC_30995.1.T1310133</name>
</gene>
<protein>
    <submittedName>
        <fullName evidence="1">Uncharacterized protein</fullName>
    </submittedName>
</protein>
<reference evidence="1" key="1">
    <citation type="submission" date="2021-01" db="EMBL/GenBank/DDBJ databases">
        <authorList>
            <consortium name="Genoscope - CEA"/>
            <person name="William W."/>
        </authorList>
    </citation>
    <scope>NUCLEOTIDE SEQUENCE</scope>
</reference>
<organism evidence="1 2">
    <name type="scientific">Paramecium sonneborni</name>
    <dbReference type="NCBI Taxonomy" id="65129"/>
    <lineage>
        <taxon>Eukaryota</taxon>
        <taxon>Sar</taxon>
        <taxon>Alveolata</taxon>
        <taxon>Ciliophora</taxon>
        <taxon>Intramacronucleata</taxon>
        <taxon>Oligohymenophorea</taxon>
        <taxon>Peniculida</taxon>
        <taxon>Parameciidae</taxon>
        <taxon>Paramecium</taxon>
    </lineage>
</organism>